<evidence type="ECO:0000256" key="1">
    <source>
        <dbReference type="ARBA" id="ARBA00006594"/>
    </source>
</evidence>
<gene>
    <name evidence="11" type="ORF">J9253_16580</name>
</gene>
<evidence type="ECO:0000256" key="6">
    <source>
        <dbReference type="ARBA" id="ARBA00022747"/>
    </source>
</evidence>
<proteinExistence type="inferred from homology"/>
<dbReference type="PANTHER" id="PTHR42998:SF1">
    <property type="entry name" value="TYPE I RESTRICTION ENZYME HINDI METHYLASE SUBUNIT"/>
    <property type="match status" value="1"/>
</dbReference>
<dbReference type="InterPro" id="IPR052916">
    <property type="entry name" value="Type-I_RE_MTase_Subunit"/>
</dbReference>
<feature type="domain" description="N6 adenine-specific DNA methyltransferase N-terminal" evidence="10">
    <location>
        <begin position="10"/>
        <end position="130"/>
    </location>
</feature>
<dbReference type="RefSeq" id="WP_210222002.1">
    <property type="nucleotide sequence ID" value="NZ_CP072801.1"/>
</dbReference>
<dbReference type="SUPFAM" id="SSF53335">
    <property type="entry name" value="S-adenosyl-L-methionine-dependent methyltransferases"/>
    <property type="match status" value="1"/>
</dbReference>
<dbReference type="GO" id="GO:0032259">
    <property type="term" value="P:methylation"/>
    <property type="evidence" value="ECO:0007669"/>
    <property type="project" value="UniProtKB-KW"/>
</dbReference>
<dbReference type="Gene3D" id="3.40.50.150">
    <property type="entry name" value="Vaccinia Virus protein VP39"/>
    <property type="match status" value="1"/>
</dbReference>
<evidence type="ECO:0000256" key="8">
    <source>
        <dbReference type="SAM" id="Coils"/>
    </source>
</evidence>
<keyword evidence="8" id="KW-0175">Coiled coil</keyword>
<evidence type="ECO:0000313" key="11">
    <source>
        <dbReference type="EMBL" id="QTR45601.1"/>
    </source>
</evidence>
<reference evidence="11 12" key="1">
    <citation type="submission" date="2021-04" db="EMBL/GenBank/DDBJ databases">
        <title>Genomics, taxonomy and metabolism of representatives of sulfur bacteria of the genus Thiothrix: Thiothrix fructosivorans QT, Thiothrix unzii A1T and three new species, Thiothrix subterranea sp. nov., Thiothrix litoralis sp. nov. and 'Candidatus Thiothrix anitrata' sp. nov.</title>
        <authorList>
            <person name="Ravin N.V."/>
            <person name="Smolyakov D."/>
            <person name="Rudenko T.S."/>
            <person name="Mardanov A.V."/>
            <person name="Beletsky A.V."/>
            <person name="Markov N.D."/>
            <person name="Fomenkov A.I."/>
            <person name="Roberts R.J."/>
            <person name="Karnachuk O.V."/>
            <person name="Novikov A."/>
            <person name="Grabovich M.Y."/>
        </authorList>
    </citation>
    <scope>NUCLEOTIDE SEQUENCE [LARGE SCALE GENOMIC DNA]</scope>
    <source>
        <strain evidence="11 12">AS</strain>
    </source>
</reference>
<evidence type="ECO:0000256" key="3">
    <source>
        <dbReference type="ARBA" id="ARBA00022603"/>
    </source>
</evidence>
<evidence type="ECO:0000259" key="10">
    <source>
        <dbReference type="Pfam" id="PF12161"/>
    </source>
</evidence>
<dbReference type="GO" id="GO:0008168">
    <property type="term" value="F:methyltransferase activity"/>
    <property type="evidence" value="ECO:0007669"/>
    <property type="project" value="UniProtKB-KW"/>
</dbReference>
<dbReference type="InterPro" id="IPR038333">
    <property type="entry name" value="T1MK-like_N_sf"/>
</dbReference>
<evidence type="ECO:0000256" key="5">
    <source>
        <dbReference type="ARBA" id="ARBA00022691"/>
    </source>
</evidence>
<dbReference type="PANTHER" id="PTHR42998">
    <property type="entry name" value="TYPE I RESTRICTION ENZYME HINDVIIP M PROTEIN-RELATED"/>
    <property type="match status" value="1"/>
</dbReference>
<dbReference type="Proteomes" id="UP000672039">
    <property type="component" value="Chromosome"/>
</dbReference>
<dbReference type="Pfam" id="PF02384">
    <property type="entry name" value="N6_Mtase"/>
    <property type="match status" value="1"/>
</dbReference>
<feature type="coiled-coil region" evidence="8">
    <location>
        <begin position="568"/>
        <end position="606"/>
    </location>
</feature>
<protein>
    <recommendedName>
        <fullName evidence="2">site-specific DNA-methyltransferase (adenine-specific)</fullName>
        <ecNumber evidence="2">2.1.1.72</ecNumber>
    </recommendedName>
</protein>
<keyword evidence="12" id="KW-1185">Reference proteome</keyword>
<keyword evidence="4" id="KW-0808">Transferase</keyword>
<dbReference type="PRINTS" id="PR00507">
    <property type="entry name" value="N12N6MTFRASE"/>
</dbReference>
<keyword evidence="6" id="KW-0680">Restriction system</keyword>
<evidence type="ECO:0000256" key="2">
    <source>
        <dbReference type="ARBA" id="ARBA00011900"/>
    </source>
</evidence>
<name>A0ABX7WR49_9GAMM</name>
<keyword evidence="5" id="KW-0949">S-adenosyl-L-methionine</keyword>
<organism evidence="11 12">
    <name type="scientific">Thiothrix litoralis</name>
    <dbReference type="NCBI Taxonomy" id="2891210"/>
    <lineage>
        <taxon>Bacteria</taxon>
        <taxon>Pseudomonadati</taxon>
        <taxon>Pseudomonadota</taxon>
        <taxon>Gammaproteobacteria</taxon>
        <taxon>Thiotrichales</taxon>
        <taxon>Thiotrichaceae</taxon>
        <taxon>Thiothrix</taxon>
    </lineage>
</organism>
<comment type="similarity">
    <text evidence="1">Belongs to the N(4)/N(6)-methyltransferase family.</text>
</comment>
<evidence type="ECO:0000256" key="4">
    <source>
        <dbReference type="ARBA" id="ARBA00022679"/>
    </source>
</evidence>
<evidence type="ECO:0000313" key="12">
    <source>
        <dbReference type="Proteomes" id="UP000672039"/>
    </source>
</evidence>
<feature type="domain" description="DNA methylase adenine-specific" evidence="9">
    <location>
        <begin position="152"/>
        <end position="428"/>
    </location>
</feature>
<keyword evidence="3 11" id="KW-0489">Methyltransferase</keyword>
<dbReference type="Gene3D" id="1.20.1260.30">
    <property type="match status" value="1"/>
</dbReference>
<dbReference type="Pfam" id="PF12161">
    <property type="entry name" value="HsdM_N"/>
    <property type="match status" value="1"/>
</dbReference>
<dbReference type="EC" id="2.1.1.72" evidence="2"/>
<accession>A0ABX7WR49</accession>
<dbReference type="InterPro" id="IPR003356">
    <property type="entry name" value="DNA_methylase_A-5"/>
</dbReference>
<evidence type="ECO:0000256" key="7">
    <source>
        <dbReference type="ARBA" id="ARBA00047942"/>
    </source>
</evidence>
<dbReference type="EMBL" id="CP072801">
    <property type="protein sequence ID" value="QTR45601.1"/>
    <property type="molecule type" value="Genomic_DNA"/>
</dbReference>
<evidence type="ECO:0000259" key="9">
    <source>
        <dbReference type="Pfam" id="PF02384"/>
    </source>
</evidence>
<dbReference type="InterPro" id="IPR022749">
    <property type="entry name" value="D12N6_MeTrfase_N"/>
</dbReference>
<comment type="catalytic activity">
    <reaction evidence="7">
        <text>a 2'-deoxyadenosine in DNA + S-adenosyl-L-methionine = an N(6)-methyl-2'-deoxyadenosine in DNA + S-adenosyl-L-homocysteine + H(+)</text>
        <dbReference type="Rhea" id="RHEA:15197"/>
        <dbReference type="Rhea" id="RHEA-COMP:12418"/>
        <dbReference type="Rhea" id="RHEA-COMP:12419"/>
        <dbReference type="ChEBI" id="CHEBI:15378"/>
        <dbReference type="ChEBI" id="CHEBI:57856"/>
        <dbReference type="ChEBI" id="CHEBI:59789"/>
        <dbReference type="ChEBI" id="CHEBI:90615"/>
        <dbReference type="ChEBI" id="CHEBI:90616"/>
        <dbReference type="EC" id="2.1.1.72"/>
    </reaction>
</comment>
<sequence length="736" mass="83521">MAQLEHIEAIEKRLWKAADTLRGNSELASNEYFLPVMGLIFLRHAYSRYLSMQDGIIATLPSRGGVKRALTKEDFSQKSAIFLKPAAQFDELVKLTDADDRAEAIILAMESIEADYLTLKDQLPKQEYRSIPNDVLGILLRTLNPNELKQADGDIFGRIYEYFLTQFADQGAHDGGEFFTPVSLVQLIVNVLEPDHGKIFDPACGSGGMFVQSAHFMERHRQNPKQLTFYGHEKNRVTTRLAKMNLTVHGLEGNILGGEDAITYYKDEHEGLFGAVDFVMANPPFNVDEVDAEKIKNDRRLPFGLPGTNKNKKVSNANYLWIQYFYSYLNNKGRAGFVMSSQASSAGRDEAKVRESLVKTGHVDVMIDIRGNFFYTRSVPCQLWFFNKAKPAHLRDKVLMLDARHVYRKVTRKIYDFSPEQQQNLTAVVWLYRGLECRFVQLVADYLNDVLLLLHDALLPTPQRRGVCWFLVKLQRQLRTLKEAATATGTAVQTQLDELQTLCQLLHADANSLKDDVLPFASLVITSNLAAVKQRENDFSPLAERCRDGVKSVDHLAKQCDTLTRDTIDHLKHKVSLLNQEADTLAEQVKAEKDIAKQVALQLQEKQVREQIKPLNTARTLLQRGTKELDVWRKQAVEQLKQVRYFHKQAHWLLSRFPEGKYRDVEGLVKLVDVAALAAADWSLTPGRYVGVAAEEVDEDFDFEETLRDIHIELDGLNQEAVTLAAQIAQNFKGLI</sequence>
<dbReference type="InterPro" id="IPR029063">
    <property type="entry name" value="SAM-dependent_MTases_sf"/>
</dbReference>